<keyword evidence="2" id="KW-1185">Reference proteome</keyword>
<protein>
    <submittedName>
        <fullName evidence="1">Uncharacterized protein</fullName>
    </submittedName>
</protein>
<comment type="caution">
    <text evidence="1">The sequence shown here is derived from an EMBL/GenBank/DDBJ whole genome shotgun (WGS) entry which is preliminary data.</text>
</comment>
<reference evidence="1" key="1">
    <citation type="submission" date="2020-07" db="EMBL/GenBank/DDBJ databases">
        <title>Multicomponent nature underlies the extraordinary mechanical properties of spider dragline silk.</title>
        <authorList>
            <person name="Kono N."/>
            <person name="Nakamura H."/>
            <person name="Mori M."/>
            <person name="Yoshida Y."/>
            <person name="Ohtoshi R."/>
            <person name="Malay A.D."/>
            <person name="Moran D.A.P."/>
            <person name="Tomita M."/>
            <person name="Numata K."/>
            <person name="Arakawa K."/>
        </authorList>
    </citation>
    <scope>NUCLEOTIDE SEQUENCE</scope>
</reference>
<sequence length="86" mass="10074">MSRQLYISYKRVWGKITHFFPYKMSHHQQLFVTDTDHPISFELTFLGRGAVDDHWNGISLLSQLNGEHPELLENPRVSTTRPLHLS</sequence>
<evidence type="ECO:0000313" key="2">
    <source>
        <dbReference type="Proteomes" id="UP000887116"/>
    </source>
</evidence>
<name>A0A8X6KLD5_TRICU</name>
<accession>A0A8X6KLD5</accession>
<dbReference type="Proteomes" id="UP000887116">
    <property type="component" value="Unassembled WGS sequence"/>
</dbReference>
<dbReference type="AlphaFoldDB" id="A0A8X6KLD5"/>
<gene>
    <name evidence="1" type="ORF">TNCT_407781</name>
</gene>
<evidence type="ECO:0000313" key="1">
    <source>
        <dbReference type="EMBL" id="GFQ76756.1"/>
    </source>
</evidence>
<organism evidence="1 2">
    <name type="scientific">Trichonephila clavata</name>
    <name type="common">Joro spider</name>
    <name type="synonym">Nephila clavata</name>
    <dbReference type="NCBI Taxonomy" id="2740835"/>
    <lineage>
        <taxon>Eukaryota</taxon>
        <taxon>Metazoa</taxon>
        <taxon>Ecdysozoa</taxon>
        <taxon>Arthropoda</taxon>
        <taxon>Chelicerata</taxon>
        <taxon>Arachnida</taxon>
        <taxon>Araneae</taxon>
        <taxon>Araneomorphae</taxon>
        <taxon>Entelegynae</taxon>
        <taxon>Araneoidea</taxon>
        <taxon>Nephilidae</taxon>
        <taxon>Trichonephila</taxon>
    </lineage>
</organism>
<proteinExistence type="predicted"/>
<dbReference type="EMBL" id="BMAO01021685">
    <property type="protein sequence ID" value="GFQ76756.1"/>
    <property type="molecule type" value="Genomic_DNA"/>
</dbReference>